<dbReference type="OrthoDB" id="9790710at2"/>
<dbReference type="InterPro" id="IPR050194">
    <property type="entry name" value="Glycosyltransferase_grp1"/>
</dbReference>
<gene>
    <name evidence="3" type="ORF">SAMN04487894_10514</name>
</gene>
<organism evidence="3 4">
    <name type="scientific">Niabella drilacis (strain DSM 25811 / CCM 8410 / CCUG 62505 / LMG 26954 / E90)</name>
    <dbReference type="NCBI Taxonomy" id="1285928"/>
    <lineage>
        <taxon>Bacteria</taxon>
        <taxon>Pseudomonadati</taxon>
        <taxon>Bacteroidota</taxon>
        <taxon>Chitinophagia</taxon>
        <taxon>Chitinophagales</taxon>
        <taxon>Chitinophagaceae</taxon>
        <taxon>Niabella</taxon>
    </lineage>
</organism>
<dbReference type="GO" id="GO:0016757">
    <property type="term" value="F:glycosyltransferase activity"/>
    <property type="evidence" value="ECO:0007669"/>
    <property type="project" value="InterPro"/>
</dbReference>
<accession>A0A1G6QTM1</accession>
<dbReference type="AlphaFoldDB" id="A0A1G6QTM1"/>
<dbReference type="Pfam" id="PF00534">
    <property type="entry name" value="Glycos_transf_1"/>
    <property type="match status" value="1"/>
</dbReference>
<evidence type="ECO:0000313" key="3">
    <source>
        <dbReference type="EMBL" id="SDC95682.1"/>
    </source>
</evidence>
<dbReference type="PANTHER" id="PTHR45947">
    <property type="entry name" value="SULFOQUINOVOSYL TRANSFERASE SQD2"/>
    <property type="match status" value="1"/>
</dbReference>
<feature type="domain" description="Glycosyl transferase family 1" evidence="1">
    <location>
        <begin position="186"/>
        <end position="344"/>
    </location>
</feature>
<evidence type="ECO:0000313" key="4">
    <source>
        <dbReference type="Proteomes" id="UP000198757"/>
    </source>
</evidence>
<name>A0A1G6QTM1_NIADE</name>
<keyword evidence="4" id="KW-1185">Reference proteome</keyword>
<reference evidence="4" key="1">
    <citation type="submission" date="2016-10" db="EMBL/GenBank/DDBJ databases">
        <authorList>
            <person name="Varghese N."/>
            <person name="Submissions S."/>
        </authorList>
    </citation>
    <scope>NUCLEOTIDE SEQUENCE [LARGE SCALE GENOMIC DNA]</scope>
    <source>
        <strain evidence="4">DSM 25811 / CCM 8410 / LMG 26954 / E90</strain>
    </source>
</reference>
<protein>
    <submittedName>
        <fullName evidence="3">Glycosyltransferase involved in cell wall bisynthesis</fullName>
    </submittedName>
</protein>
<evidence type="ECO:0000259" key="2">
    <source>
        <dbReference type="Pfam" id="PF13477"/>
    </source>
</evidence>
<sequence>MKVLQVVSVAFSLRYFIGDQFEYFAQRGVSYSVACSPSEQLSQYAEEMKFKAVPININRSISPLQDVASIFKLYSLIKREQFDVVIAHSPKGGLIGMMAALMARTPKRIFFRHGLVFETTSGFKRKLLIFIEKITGACANNVVNVSPSIAEKSVRLKLNSPSKNLLLARGTCNGVNVSKYKRNPALPRSSRAIIGFIGRLCRDKGIVELVEAWKLLLPEFQNIELLLVGPYDERDTLPEETVQFIQSCSSITQVGEVAQTISFYDQMDIFVLPSYREGFPTVVLEASSMELPVITTRNTGCIDSIIENSTGLFTDLTPQDIAENIKRYLTNEPLRRIHGKNGREFVTENFSEEIIYKEIETKILK</sequence>
<evidence type="ECO:0000259" key="1">
    <source>
        <dbReference type="Pfam" id="PF00534"/>
    </source>
</evidence>
<dbReference type="STRING" id="1285928.SAMN04487894_10514"/>
<dbReference type="PANTHER" id="PTHR45947:SF3">
    <property type="entry name" value="SULFOQUINOVOSYL TRANSFERASE SQD2"/>
    <property type="match status" value="1"/>
</dbReference>
<dbReference type="RefSeq" id="WP_090390025.1">
    <property type="nucleotide sequence ID" value="NZ_FMZO01000005.1"/>
</dbReference>
<dbReference type="SUPFAM" id="SSF53756">
    <property type="entry name" value="UDP-Glycosyltransferase/glycogen phosphorylase"/>
    <property type="match status" value="1"/>
</dbReference>
<dbReference type="CDD" id="cd03808">
    <property type="entry name" value="GT4_CapM-like"/>
    <property type="match status" value="1"/>
</dbReference>
<dbReference type="InterPro" id="IPR028098">
    <property type="entry name" value="Glyco_trans_4-like_N"/>
</dbReference>
<keyword evidence="3" id="KW-0808">Transferase</keyword>
<feature type="domain" description="Glycosyltransferase subfamily 4-like N-terminal" evidence="2">
    <location>
        <begin position="14"/>
        <end position="142"/>
    </location>
</feature>
<dbReference type="EMBL" id="FMZO01000005">
    <property type="protein sequence ID" value="SDC95682.1"/>
    <property type="molecule type" value="Genomic_DNA"/>
</dbReference>
<dbReference type="Proteomes" id="UP000198757">
    <property type="component" value="Unassembled WGS sequence"/>
</dbReference>
<dbReference type="Gene3D" id="3.40.50.2000">
    <property type="entry name" value="Glycogen Phosphorylase B"/>
    <property type="match status" value="2"/>
</dbReference>
<dbReference type="InterPro" id="IPR001296">
    <property type="entry name" value="Glyco_trans_1"/>
</dbReference>
<proteinExistence type="predicted"/>
<dbReference type="Pfam" id="PF13477">
    <property type="entry name" value="Glyco_trans_4_2"/>
    <property type="match status" value="1"/>
</dbReference>